<dbReference type="GO" id="GO:0016747">
    <property type="term" value="F:acyltransferase activity, transferring groups other than amino-acyl groups"/>
    <property type="evidence" value="ECO:0007669"/>
    <property type="project" value="InterPro"/>
</dbReference>
<dbReference type="Proteomes" id="UP000186607">
    <property type="component" value="Unassembled WGS sequence"/>
</dbReference>
<reference evidence="2 3" key="1">
    <citation type="submission" date="2017-01" db="EMBL/GenBank/DDBJ databases">
        <title>Genome Analysis of Deinococcus marmoris KOPRI26562.</title>
        <authorList>
            <person name="Kim J.H."/>
            <person name="Oh H.-M."/>
        </authorList>
    </citation>
    <scope>NUCLEOTIDE SEQUENCE [LARGE SCALE GENOMIC DNA]</scope>
    <source>
        <strain evidence="2 3">KOPRI26562</strain>
    </source>
</reference>
<proteinExistence type="predicted"/>
<protein>
    <recommendedName>
        <fullName evidence="1">N-acetyltransferase domain-containing protein</fullName>
    </recommendedName>
</protein>
<sequence>MTGPLPTQLPDVPEGLSLVPLSEARSSQDRLAAQRLYSDRIGHSHVPDEAAQPDFLGSDDTLGRLAYDAFGDPAGLCRAWLEGDKLALGTPSVRPDLRGTGLRQALFLAVCQAVQGLGITQVEVDAWGDTEAERAEDARLGLIVELETPILMA</sequence>
<dbReference type="InterPro" id="IPR016181">
    <property type="entry name" value="Acyl_CoA_acyltransferase"/>
</dbReference>
<keyword evidence="3" id="KW-1185">Reference proteome</keyword>
<dbReference type="PROSITE" id="PS51186">
    <property type="entry name" value="GNAT"/>
    <property type="match status" value="1"/>
</dbReference>
<evidence type="ECO:0000259" key="1">
    <source>
        <dbReference type="PROSITE" id="PS51186"/>
    </source>
</evidence>
<comment type="caution">
    <text evidence="2">The sequence shown here is derived from an EMBL/GenBank/DDBJ whole genome shotgun (WGS) entry which is preliminary data.</text>
</comment>
<evidence type="ECO:0000313" key="3">
    <source>
        <dbReference type="Proteomes" id="UP000186607"/>
    </source>
</evidence>
<evidence type="ECO:0000313" key="2">
    <source>
        <dbReference type="EMBL" id="OLV18153.1"/>
    </source>
</evidence>
<accession>A0A1U7NZ08</accession>
<feature type="domain" description="N-acetyltransferase" evidence="1">
    <location>
        <begin position="19"/>
        <end position="153"/>
    </location>
</feature>
<gene>
    <name evidence="2" type="ORF">BOO71_0006670</name>
</gene>
<dbReference type="InterPro" id="IPR000182">
    <property type="entry name" value="GNAT_dom"/>
</dbReference>
<organism evidence="2 3">
    <name type="scientific">Deinococcus marmoris</name>
    <dbReference type="NCBI Taxonomy" id="249408"/>
    <lineage>
        <taxon>Bacteria</taxon>
        <taxon>Thermotogati</taxon>
        <taxon>Deinococcota</taxon>
        <taxon>Deinococci</taxon>
        <taxon>Deinococcales</taxon>
        <taxon>Deinococcaceae</taxon>
        <taxon>Deinococcus</taxon>
    </lineage>
</organism>
<dbReference type="AlphaFoldDB" id="A0A1U7NZ08"/>
<dbReference type="Gene3D" id="3.40.630.30">
    <property type="match status" value="1"/>
</dbReference>
<name>A0A1U7NZ08_9DEIO</name>
<dbReference type="SUPFAM" id="SSF55729">
    <property type="entry name" value="Acyl-CoA N-acyltransferases (Nat)"/>
    <property type="match status" value="1"/>
</dbReference>
<dbReference type="EMBL" id="MSTI01000075">
    <property type="protein sequence ID" value="OLV18153.1"/>
    <property type="molecule type" value="Genomic_DNA"/>
</dbReference>